<name>A0A9Q9U578_FUSFU</name>
<reference evidence="1" key="1">
    <citation type="submission" date="2019-05" db="EMBL/GenBank/DDBJ databases">
        <authorList>
            <person name="Piombo E."/>
        </authorList>
    </citation>
    <scope>NUCLEOTIDE SEQUENCE</scope>
    <source>
        <strain evidence="1">C2S</strain>
    </source>
</reference>
<protein>
    <submittedName>
        <fullName evidence="1">Uncharacterized protein</fullName>
    </submittedName>
</protein>
<sequence>MIWRCYYFRSVNPEKPSFQNALAGYMGYKEPAEVDRYSTLRNRLSELSEASGKRGMELFEQLYEMEEIKED</sequence>
<evidence type="ECO:0000313" key="1">
    <source>
        <dbReference type="EMBL" id="VTT58910.1"/>
    </source>
</evidence>
<organism evidence="1 2">
    <name type="scientific">Fusarium fujikuroi</name>
    <name type="common">Bakanae and foot rot disease fungus</name>
    <name type="synonym">Gibberella fujikuroi</name>
    <dbReference type="NCBI Taxonomy" id="5127"/>
    <lineage>
        <taxon>Eukaryota</taxon>
        <taxon>Fungi</taxon>
        <taxon>Dikarya</taxon>
        <taxon>Ascomycota</taxon>
        <taxon>Pezizomycotina</taxon>
        <taxon>Sordariomycetes</taxon>
        <taxon>Hypocreomycetidae</taxon>
        <taxon>Hypocreales</taxon>
        <taxon>Nectriaceae</taxon>
        <taxon>Fusarium</taxon>
        <taxon>Fusarium fujikuroi species complex</taxon>
    </lineage>
</organism>
<dbReference type="EMBL" id="CABFJX010000024">
    <property type="protein sequence ID" value="VTT58910.1"/>
    <property type="molecule type" value="Genomic_DNA"/>
</dbReference>
<dbReference type="Proteomes" id="UP000760494">
    <property type="component" value="Unassembled WGS sequence"/>
</dbReference>
<comment type="caution">
    <text evidence="1">The sequence shown here is derived from an EMBL/GenBank/DDBJ whole genome shotgun (WGS) entry which is preliminary data.</text>
</comment>
<proteinExistence type="predicted"/>
<evidence type="ECO:0000313" key="2">
    <source>
        <dbReference type="Proteomes" id="UP000760494"/>
    </source>
</evidence>
<gene>
    <name evidence="1" type="ORF">C2S_3782</name>
</gene>
<dbReference type="AlphaFoldDB" id="A0A9Q9U578"/>
<accession>A0A9Q9U578</accession>